<dbReference type="GO" id="GO:0008483">
    <property type="term" value="F:transaminase activity"/>
    <property type="evidence" value="ECO:0007669"/>
    <property type="project" value="UniProtKB-KW"/>
</dbReference>
<keyword evidence="5" id="KW-0663">Pyridoxal phosphate</keyword>
<keyword evidence="3" id="KW-0032">Aminotransferase</keyword>
<evidence type="ECO:0000256" key="6">
    <source>
        <dbReference type="SAM" id="MobiDB-lite"/>
    </source>
</evidence>
<dbReference type="InterPro" id="IPR005814">
    <property type="entry name" value="Aminotrans_3"/>
</dbReference>
<evidence type="ECO:0000256" key="3">
    <source>
        <dbReference type="ARBA" id="ARBA00022576"/>
    </source>
</evidence>
<accession>A0A8H4Z774</accession>
<dbReference type="EMBL" id="JABEVY010000232">
    <property type="protein sequence ID" value="KAF5241407.1"/>
    <property type="molecule type" value="Genomic_DNA"/>
</dbReference>
<evidence type="ECO:0008006" key="9">
    <source>
        <dbReference type="Google" id="ProtNLM"/>
    </source>
</evidence>
<dbReference type="GO" id="GO:0005739">
    <property type="term" value="C:mitochondrion"/>
    <property type="evidence" value="ECO:0007669"/>
    <property type="project" value="TreeGrafter"/>
</dbReference>
<proteinExistence type="inferred from homology"/>
<dbReference type="PANTHER" id="PTHR43206:SF1">
    <property type="entry name" value="4-AMINOBUTYRATE AMINOTRANSFERASE, MITOCHONDRIAL"/>
    <property type="match status" value="1"/>
</dbReference>
<keyword evidence="4" id="KW-0808">Transferase</keyword>
<evidence type="ECO:0000256" key="4">
    <source>
        <dbReference type="ARBA" id="ARBA00022679"/>
    </source>
</evidence>
<comment type="cofactor">
    <cofactor evidence="1">
        <name>pyridoxal 5'-phosphate</name>
        <dbReference type="ChEBI" id="CHEBI:597326"/>
    </cofactor>
</comment>
<evidence type="ECO:0000313" key="7">
    <source>
        <dbReference type="EMBL" id="KAF5241407.1"/>
    </source>
</evidence>
<dbReference type="GO" id="GO:0009450">
    <property type="term" value="P:gamma-aminobutyric acid catabolic process"/>
    <property type="evidence" value="ECO:0007669"/>
    <property type="project" value="TreeGrafter"/>
</dbReference>
<organism evidence="7 8">
    <name type="scientific">Fusarium anthophilum</name>
    <dbReference type="NCBI Taxonomy" id="48485"/>
    <lineage>
        <taxon>Eukaryota</taxon>
        <taxon>Fungi</taxon>
        <taxon>Dikarya</taxon>
        <taxon>Ascomycota</taxon>
        <taxon>Pezizomycotina</taxon>
        <taxon>Sordariomycetes</taxon>
        <taxon>Hypocreomycetidae</taxon>
        <taxon>Hypocreales</taxon>
        <taxon>Nectriaceae</taxon>
        <taxon>Fusarium</taxon>
        <taxon>Fusarium fujikuroi species complex</taxon>
    </lineage>
</organism>
<comment type="similarity">
    <text evidence="2">Belongs to the class-III pyridoxal-phosphate-dependent aminotransferase family.</text>
</comment>
<dbReference type="InterPro" id="IPR015422">
    <property type="entry name" value="PyrdxlP-dep_Trfase_small"/>
</dbReference>
<evidence type="ECO:0000256" key="5">
    <source>
        <dbReference type="ARBA" id="ARBA00022898"/>
    </source>
</evidence>
<dbReference type="Gene3D" id="3.90.1150.10">
    <property type="entry name" value="Aspartate Aminotransferase, domain 1"/>
    <property type="match status" value="1"/>
</dbReference>
<feature type="region of interest" description="Disordered" evidence="6">
    <location>
        <begin position="1"/>
        <end position="21"/>
    </location>
</feature>
<dbReference type="GO" id="GO:0030170">
    <property type="term" value="F:pyridoxal phosphate binding"/>
    <property type="evidence" value="ECO:0007669"/>
    <property type="project" value="InterPro"/>
</dbReference>
<dbReference type="Proteomes" id="UP000573603">
    <property type="component" value="Unassembled WGS sequence"/>
</dbReference>
<gene>
    <name evidence="7" type="ORF">FANTH_9150</name>
</gene>
<dbReference type="PANTHER" id="PTHR43206">
    <property type="entry name" value="AMINOTRANSFERASE"/>
    <property type="match status" value="1"/>
</dbReference>
<keyword evidence="8" id="KW-1185">Reference proteome</keyword>
<evidence type="ECO:0000256" key="2">
    <source>
        <dbReference type="ARBA" id="ARBA00008954"/>
    </source>
</evidence>
<dbReference type="InterPro" id="IPR015421">
    <property type="entry name" value="PyrdxlP-dep_Trfase_major"/>
</dbReference>
<evidence type="ECO:0000256" key="1">
    <source>
        <dbReference type="ARBA" id="ARBA00001933"/>
    </source>
</evidence>
<dbReference type="Gene3D" id="3.40.640.10">
    <property type="entry name" value="Type I PLP-dependent aspartate aminotransferase-like (Major domain)"/>
    <property type="match status" value="1"/>
</dbReference>
<comment type="caution">
    <text evidence="7">The sequence shown here is derived from an EMBL/GenBank/DDBJ whole genome shotgun (WGS) entry which is preliminary data.</text>
</comment>
<name>A0A8H4Z774_9HYPO</name>
<dbReference type="InterPro" id="IPR015424">
    <property type="entry name" value="PyrdxlP-dep_Trfase"/>
</dbReference>
<dbReference type="SUPFAM" id="SSF53383">
    <property type="entry name" value="PLP-dependent transferases"/>
    <property type="match status" value="1"/>
</dbReference>
<sequence length="203" mass="22425">MGSGAPFIGSLTEPNGPEVKTEIPGPKGVALQKELDAHLDTRTVNIMCDYEKFQGNYLVDVDGNTFLDAYSQIASIPVGYNNPVLKKAAQSPEMISAMINRPTTGFFPRGDYAKLLEEGVLKVAPRGAPYVWMAMSGTEANESAYQAAFIWYRRRKVWKEDELRTCMLNQSPGSSERGESFKSVIIVEMAAFRLISLGSFLQL</sequence>
<evidence type="ECO:0000313" key="8">
    <source>
        <dbReference type="Proteomes" id="UP000573603"/>
    </source>
</evidence>
<dbReference type="AlphaFoldDB" id="A0A8H4Z774"/>
<protein>
    <recommendedName>
        <fullName evidence="9">4-aminobutyrate aminotransferase</fullName>
    </recommendedName>
</protein>
<reference evidence="7 8" key="1">
    <citation type="journal article" date="2020" name="BMC Genomics">
        <title>Correction to: Identification and distribution of gene clusters required for synthesis of sphingolipid metabolism inhibitors in diverse species of the filamentous fungus Fusarium.</title>
        <authorList>
            <person name="Kim H.S."/>
            <person name="Lohmar J.M."/>
            <person name="Busman M."/>
            <person name="Brown D.W."/>
            <person name="Naumann T.A."/>
            <person name="Divon H.H."/>
            <person name="Lysoe E."/>
            <person name="Uhlig S."/>
            <person name="Proctor R.H."/>
        </authorList>
    </citation>
    <scope>NUCLEOTIDE SEQUENCE [LARGE SCALE GENOMIC DNA]</scope>
    <source>
        <strain evidence="7 8">NRRL 25214</strain>
    </source>
</reference>
<dbReference type="Pfam" id="PF00202">
    <property type="entry name" value="Aminotran_3"/>
    <property type="match status" value="1"/>
</dbReference>